<dbReference type="RefSeq" id="WP_148703754.1">
    <property type="nucleotide sequence ID" value="NZ_CP010868.1"/>
</dbReference>
<protein>
    <submittedName>
        <fullName evidence="1">Uncharacterized protein</fullName>
    </submittedName>
</protein>
<name>A0A0C5C114_9ARCH</name>
<keyword evidence="2" id="KW-1185">Reference proteome</keyword>
<gene>
    <name evidence="1" type="ORF">NPIRD3C_1805</name>
</gene>
<dbReference type="GeneID" id="41600902"/>
<dbReference type="AlphaFoldDB" id="A0A0C5C114"/>
<organism evidence="1 2">
    <name type="scientific">Nitrosopumilus piranensis</name>
    <dbReference type="NCBI Taxonomy" id="1582439"/>
    <lineage>
        <taxon>Archaea</taxon>
        <taxon>Nitrososphaerota</taxon>
        <taxon>Nitrososphaeria</taxon>
        <taxon>Nitrosopumilales</taxon>
        <taxon>Nitrosopumilaceae</taxon>
        <taxon>Nitrosopumilus</taxon>
    </lineage>
</organism>
<dbReference type="KEGG" id="nid:NPIRD3C_1805"/>
<evidence type="ECO:0000313" key="1">
    <source>
        <dbReference type="EMBL" id="AJM93015.1"/>
    </source>
</evidence>
<reference evidence="1 2" key="2">
    <citation type="journal article" date="2016" name="ISME J.">
        <title>Physiological and genomic characterization of two novel marine thaumarchaeal strains indicates niche differentiation.</title>
        <authorList>
            <person name="Bayer B."/>
            <person name="Vojvoda J."/>
            <person name="Offre P."/>
            <person name="Alves R.J."/>
            <person name="Elisabeth N.H."/>
            <person name="Garcia J.A."/>
            <person name="Volland J.M."/>
            <person name="Srivastava A."/>
            <person name="Schleper C."/>
            <person name="Herndl G.J."/>
        </authorList>
    </citation>
    <scope>NUCLEOTIDE SEQUENCE [LARGE SCALE GENOMIC DNA]</scope>
    <source>
        <strain evidence="1 2">D3C</strain>
    </source>
</reference>
<reference evidence="1 2" key="3">
    <citation type="journal article" date="2019" name="Int. J. Syst. Evol. Microbiol.">
        <title>Nitrosopumilus adriaticus sp. nov. and Nitrosopumilus piranensis sp. nov., two ammonia-oxidizing archaea from the Adriatic Sea and members of the class Nitrososphaeria.</title>
        <authorList>
            <person name="Bayer B."/>
            <person name="Vojvoda J."/>
            <person name="Reinthaler T."/>
            <person name="Reyes C."/>
            <person name="Pinto M."/>
            <person name="Herndl G.J."/>
        </authorList>
    </citation>
    <scope>NUCLEOTIDE SEQUENCE [LARGE SCALE GENOMIC DNA]</scope>
    <source>
        <strain evidence="1 2">D3C</strain>
    </source>
</reference>
<reference evidence="2" key="1">
    <citation type="submission" date="2015-02" db="EMBL/GenBank/DDBJ databases">
        <title>Characterization of two novel Thaumarchaeota isolated from the Northern Adriatic Sea.</title>
        <authorList>
            <person name="Bayer B."/>
            <person name="Vojvoda J."/>
            <person name="Offre P."/>
            <person name="Srivastava A."/>
            <person name="Elisabeth N."/>
            <person name="Garcia J.A.L."/>
            <person name="Schleper C."/>
            <person name="Herndl G.J."/>
        </authorList>
    </citation>
    <scope>NUCLEOTIDE SEQUENCE [LARGE SCALE GENOMIC DNA]</scope>
    <source>
        <strain evidence="2">D3C</strain>
    </source>
</reference>
<evidence type="ECO:0000313" key="2">
    <source>
        <dbReference type="Proteomes" id="UP000032027"/>
    </source>
</evidence>
<dbReference type="Proteomes" id="UP000032027">
    <property type="component" value="Chromosome"/>
</dbReference>
<dbReference type="STRING" id="1582439.NPIRD3C_1805"/>
<dbReference type="HOGENOM" id="CLU_2874912_0_0_2"/>
<dbReference type="EMBL" id="CP010868">
    <property type="protein sequence ID" value="AJM93015.1"/>
    <property type="molecule type" value="Genomic_DNA"/>
</dbReference>
<proteinExistence type="predicted"/>
<accession>A0A0C5C114</accession>
<sequence length="63" mass="7273">MEYDLTYYRYNYTVIEWFSQVLCWKHAGIVDSSTVANAYIWLTAHFSDIAGYASCNANHLATI</sequence>
<dbReference type="PATRIC" id="fig|1582439.9.peg.1861"/>